<proteinExistence type="predicted"/>
<evidence type="ECO:0000313" key="1">
    <source>
        <dbReference type="EMBL" id="MPC94437.1"/>
    </source>
</evidence>
<accession>A0A5B7JMW7</accession>
<sequence length="14" mass="1607">METDTTRAESCILH</sequence>
<dbReference type="EMBL" id="VSRR010098540">
    <property type="protein sequence ID" value="MPC94437.1"/>
    <property type="molecule type" value="Genomic_DNA"/>
</dbReference>
<evidence type="ECO:0000313" key="2">
    <source>
        <dbReference type="Proteomes" id="UP000324222"/>
    </source>
</evidence>
<organism evidence="1 2">
    <name type="scientific">Portunus trituberculatus</name>
    <name type="common">Swimming crab</name>
    <name type="synonym">Neptunus trituberculatus</name>
    <dbReference type="NCBI Taxonomy" id="210409"/>
    <lineage>
        <taxon>Eukaryota</taxon>
        <taxon>Metazoa</taxon>
        <taxon>Ecdysozoa</taxon>
        <taxon>Arthropoda</taxon>
        <taxon>Crustacea</taxon>
        <taxon>Multicrustacea</taxon>
        <taxon>Malacostraca</taxon>
        <taxon>Eumalacostraca</taxon>
        <taxon>Eucarida</taxon>
        <taxon>Decapoda</taxon>
        <taxon>Pleocyemata</taxon>
        <taxon>Brachyura</taxon>
        <taxon>Eubrachyura</taxon>
        <taxon>Portunoidea</taxon>
        <taxon>Portunidae</taxon>
        <taxon>Portuninae</taxon>
        <taxon>Portunus</taxon>
    </lineage>
</organism>
<comment type="caution">
    <text evidence="1">The sequence shown here is derived from an EMBL/GenBank/DDBJ whole genome shotgun (WGS) entry which is preliminary data.</text>
</comment>
<dbReference type="Proteomes" id="UP000324222">
    <property type="component" value="Unassembled WGS sequence"/>
</dbReference>
<gene>
    <name evidence="1" type="ORF">E2C01_089606</name>
</gene>
<keyword evidence="2" id="KW-1185">Reference proteome</keyword>
<name>A0A5B7JMW7_PORTR</name>
<protein>
    <submittedName>
        <fullName evidence="1">Uncharacterized protein</fullName>
    </submittedName>
</protein>
<reference evidence="1 2" key="1">
    <citation type="submission" date="2019-05" db="EMBL/GenBank/DDBJ databases">
        <title>Another draft genome of Portunus trituberculatus and its Hox gene families provides insights of decapod evolution.</title>
        <authorList>
            <person name="Jeong J.-H."/>
            <person name="Song I."/>
            <person name="Kim S."/>
            <person name="Choi T."/>
            <person name="Kim D."/>
            <person name="Ryu S."/>
            <person name="Kim W."/>
        </authorList>
    </citation>
    <scope>NUCLEOTIDE SEQUENCE [LARGE SCALE GENOMIC DNA]</scope>
    <source>
        <tissue evidence="1">Muscle</tissue>
    </source>
</reference>